<keyword evidence="3" id="KW-1185">Reference proteome</keyword>
<dbReference type="EMBL" id="JACBKZ010000012">
    <property type="protein sequence ID" value="KAF5937764.1"/>
    <property type="molecule type" value="Genomic_DNA"/>
</dbReference>
<sequence>MNGAGPDKMGPQPGGDLIGLKWGPKGAEEALAYIPFLRKKQWLMAKGDRNPPPIRNIHQKKKKKKARKQKRKREER</sequence>
<evidence type="ECO:0000313" key="2">
    <source>
        <dbReference type="EMBL" id="KAF5937764.1"/>
    </source>
</evidence>
<name>A0A7J7GEB9_CAMSI</name>
<dbReference type="Proteomes" id="UP000593564">
    <property type="component" value="Unassembled WGS sequence"/>
</dbReference>
<reference evidence="2 3" key="2">
    <citation type="submission" date="2020-07" db="EMBL/GenBank/DDBJ databases">
        <title>Genome assembly of wild tea tree DASZ reveals pedigree and selection history of tea varieties.</title>
        <authorList>
            <person name="Zhang W."/>
        </authorList>
    </citation>
    <scope>NUCLEOTIDE SEQUENCE [LARGE SCALE GENOMIC DNA]</scope>
    <source>
        <strain evidence="3">cv. G240</strain>
        <tissue evidence="2">Leaf</tissue>
    </source>
</reference>
<reference evidence="3" key="1">
    <citation type="journal article" date="2020" name="Nat. Commun.">
        <title>Genome assembly of wild tea tree DASZ reveals pedigree and selection history of tea varieties.</title>
        <authorList>
            <person name="Zhang W."/>
            <person name="Zhang Y."/>
            <person name="Qiu H."/>
            <person name="Guo Y."/>
            <person name="Wan H."/>
            <person name="Zhang X."/>
            <person name="Scossa F."/>
            <person name="Alseekh S."/>
            <person name="Zhang Q."/>
            <person name="Wang P."/>
            <person name="Xu L."/>
            <person name="Schmidt M.H."/>
            <person name="Jia X."/>
            <person name="Li D."/>
            <person name="Zhu A."/>
            <person name="Guo F."/>
            <person name="Chen W."/>
            <person name="Ni D."/>
            <person name="Usadel B."/>
            <person name="Fernie A.R."/>
            <person name="Wen W."/>
        </authorList>
    </citation>
    <scope>NUCLEOTIDE SEQUENCE [LARGE SCALE GENOMIC DNA]</scope>
    <source>
        <strain evidence="3">cv. G240</strain>
    </source>
</reference>
<gene>
    <name evidence="2" type="ORF">HYC85_025270</name>
</gene>
<protein>
    <submittedName>
        <fullName evidence="2">Uncharacterized protein</fullName>
    </submittedName>
</protein>
<feature type="compositionally biased region" description="Basic residues" evidence="1">
    <location>
        <begin position="57"/>
        <end position="76"/>
    </location>
</feature>
<dbReference type="AlphaFoldDB" id="A0A7J7GEB9"/>
<proteinExistence type="predicted"/>
<feature type="region of interest" description="Disordered" evidence="1">
    <location>
        <begin position="1"/>
        <end position="21"/>
    </location>
</feature>
<evidence type="ECO:0000256" key="1">
    <source>
        <dbReference type="SAM" id="MobiDB-lite"/>
    </source>
</evidence>
<organism evidence="2 3">
    <name type="scientific">Camellia sinensis</name>
    <name type="common">Tea plant</name>
    <name type="synonym">Thea sinensis</name>
    <dbReference type="NCBI Taxonomy" id="4442"/>
    <lineage>
        <taxon>Eukaryota</taxon>
        <taxon>Viridiplantae</taxon>
        <taxon>Streptophyta</taxon>
        <taxon>Embryophyta</taxon>
        <taxon>Tracheophyta</taxon>
        <taxon>Spermatophyta</taxon>
        <taxon>Magnoliopsida</taxon>
        <taxon>eudicotyledons</taxon>
        <taxon>Gunneridae</taxon>
        <taxon>Pentapetalae</taxon>
        <taxon>asterids</taxon>
        <taxon>Ericales</taxon>
        <taxon>Theaceae</taxon>
        <taxon>Camellia</taxon>
    </lineage>
</organism>
<accession>A0A7J7GEB9</accession>
<feature type="region of interest" description="Disordered" evidence="1">
    <location>
        <begin position="44"/>
        <end position="76"/>
    </location>
</feature>
<comment type="caution">
    <text evidence="2">The sequence shown here is derived from an EMBL/GenBank/DDBJ whole genome shotgun (WGS) entry which is preliminary data.</text>
</comment>
<evidence type="ECO:0000313" key="3">
    <source>
        <dbReference type="Proteomes" id="UP000593564"/>
    </source>
</evidence>